<reference evidence="1" key="1">
    <citation type="submission" date="2024-03" db="EMBL/GenBank/DDBJ databases">
        <title>Novel Streptomyces species of biotechnological and ecological value are a feature of Machair soil.</title>
        <authorList>
            <person name="Prole J.R."/>
            <person name="Goodfellow M."/>
            <person name="Allenby N."/>
            <person name="Ward A.C."/>
        </authorList>
    </citation>
    <scope>NUCLEOTIDE SEQUENCE</scope>
    <source>
        <strain evidence="1">MS2.AVA.5</strain>
    </source>
</reference>
<organism evidence="1 2">
    <name type="scientific">Streptomyces achmelvichensis</name>
    <dbReference type="NCBI Taxonomy" id="3134111"/>
    <lineage>
        <taxon>Bacteria</taxon>
        <taxon>Bacillati</taxon>
        <taxon>Actinomycetota</taxon>
        <taxon>Actinomycetes</taxon>
        <taxon>Kitasatosporales</taxon>
        <taxon>Streptomycetaceae</taxon>
        <taxon>Streptomyces</taxon>
    </lineage>
</organism>
<gene>
    <name evidence="1" type="ORF">WKI67_05465</name>
</gene>
<name>A0ACC6PN98_9ACTN</name>
<sequence length="560" mass="61211">MGCRGRRVDPYAECLAHLSTTDRAAYLAGLLPGADLDHRGTSLSEELLTELLARLHDPATDRSRTGKVSFSRAEFAGEARFDGVEFGDEARFNGAKFTADARFDGAQFEGTAGFGGTEFAGDAGFPRATFGRDAWFDGATFHEQARFRWVEFGGDAEFNQAKFGLDARFNGARFGGDARFFGARFHRNAHFNRAAFARAAVMGPFVCVGELVLSEAVFDVAVTIEAATAGLVCRRTRWASTAALRLRYAGVDLSDAVLEYPVSIAAQSWPFVVIDEDVAGHGLTDPRVRVHSLRGVDAAHLVLTDVDLTDCRFAGAVHLDQLRMEGRCVLATAPSGVRRRGPWPVRWTPRKTLAEEHHWRAAHDTAADGWTSADGESALDPGALAAVYRQLRKAFEDGKNEPGAADFYYGEMEMRRHDPATPRAERGLLALYWAVSGYGLRASRALGWLLVAMIATVSVMMLWGLPKDDPKPESTGTVTGRSITLRTDTPDPANPDEPYRKRLTSERFDKSLRVVINSVVFRSSGQGLTTIGTYTEMASRLSEPVLLGLALLAVRGRVKR</sequence>
<accession>A0ACC6PN98</accession>
<protein>
    <submittedName>
        <fullName evidence="1">Pentapeptide repeat-containing protein</fullName>
    </submittedName>
</protein>
<evidence type="ECO:0000313" key="1">
    <source>
        <dbReference type="EMBL" id="MEJ8632837.1"/>
    </source>
</evidence>
<dbReference type="Proteomes" id="UP001377168">
    <property type="component" value="Unassembled WGS sequence"/>
</dbReference>
<dbReference type="EMBL" id="JBBKAJ010000022">
    <property type="protein sequence ID" value="MEJ8632837.1"/>
    <property type="molecule type" value="Genomic_DNA"/>
</dbReference>
<comment type="caution">
    <text evidence="1">The sequence shown here is derived from an EMBL/GenBank/DDBJ whole genome shotgun (WGS) entry which is preliminary data.</text>
</comment>
<keyword evidence="2" id="KW-1185">Reference proteome</keyword>
<evidence type="ECO:0000313" key="2">
    <source>
        <dbReference type="Proteomes" id="UP001377168"/>
    </source>
</evidence>
<proteinExistence type="predicted"/>